<dbReference type="AlphaFoldDB" id="V4RDT6"/>
<reference evidence="1 2" key="1">
    <citation type="journal article" date="2014" name="Genome Announc.">
        <title>Draft Genome Sequence of Lutibaculum baratangense Strain AMV1T, Isolated from a Mud Volcano in Andamans, India.</title>
        <authorList>
            <person name="Singh A."/>
            <person name="Sreenivas A."/>
            <person name="Sathyanarayana Reddy G."/>
            <person name="Pinnaka A.K."/>
            <person name="Shivaji S."/>
        </authorList>
    </citation>
    <scope>NUCLEOTIDE SEQUENCE [LARGE SCALE GENOMIC DNA]</scope>
    <source>
        <strain evidence="1 2">AMV1</strain>
    </source>
</reference>
<keyword evidence="2" id="KW-1185">Reference proteome</keyword>
<dbReference type="STRING" id="631454.N177_3607"/>
<proteinExistence type="predicted"/>
<evidence type="ECO:0000313" key="1">
    <source>
        <dbReference type="EMBL" id="ESR23539.1"/>
    </source>
</evidence>
<organism evidence="1 2">
    <name type="scientific">Lutibaculum baratangense AMV1</name>
    <dbReference type="NCBI Taxonomy" id="631454"/>
    <lineage>
        <taxon>Bacteria</taxon>
        <taxon>Pseudomonadati</taxon>
        <taxon>Pseudomonadota</taxon>
        <taxon>Alphaproteobacteria</taxon>
        <taxon>Hyphomicrobiales</taxon>
        <taxon>Tepidamorphaceae</taxon>
        <taxon>Lutibaculum</taxon>
    </lineage>
</organism>
<dbReference type="Proteomes" id="UP000017819">
    <property type="component" value="Unassembled WGS sequence"/>
</dbReference>
<accession>V4RDT6</accession>
<gene>
    <name evidence="1" type="ORF">N177_3607</name>
</gene>
<dbReference type="EMBL" id="AWXZ01000039">
    <property type="protein sequence ID" value="ESR23539.1"/>
    <property type="molecule type" value="Genomic_DNA"/>
</dbReference>
<evidence type="ECO:0000313" key="2">
    <source>
        <dbReference type="Proteomes" id="UP000017819"/>
    </source>
</evidence>
<protein>
    <submittedName>
        <fullName evidence="1">Uncharacterized protein</fullName>
    </submittedName>
</protein>
<name>V4RDT6_9HYPH</name>
<sequence>MAPLVAPGPQVRRPALRRLRLGTAPLLEVGEGVFLDQTSEFGQRIVVRAMRIALVVSPVLA</sequence>
<comment type="caution">
    <text evidence="1">The sequence shown here is derived from an EMBL/GenBank/DDBJ whole genome shotgun (WGS) entry which is preliminary data.</text>
</comment>